<dbReference type="SUPFAM" id="SSF48452">
    <property type="entry name" value="TPR-like"/>
    <property type="match status" value="2"/>
</dbReference>
<gene>
    <name evidence="1" type="ORF">EV356DRAFT_577169</name>
</gene>
<dbReference type="Gene3D" id="1.25.40.10">
    <property type="entry name" value="Tetratricopeptide repeat domain"/>
    <property type="match status" value="2"/>
</dbReference>
<name>A0A6A6H844_VIRVR</name>
<organism evidence="1 2">
    <name type="scientific">Viridothelium virens</name>
    <name type="common">Speckled blister lichen</name>
    <name type="synonym">Trypethelium virens</name>
    <dbReference type="NCBI Taxonomy" id="1048519"/>
    <lineage>
        <taxon>Eukaryota</taxon>
        <taxon>Fungi</taxon>
        <taxon>Dikarya</taxon>
        <taxon>Ascomycota</taxon>
        <taxon>Pezizomycotina</taxon>
        <taxon>Dothideomycetes</taxon>
        <taxon>Dothideomycetes incertae sedis</taxon>
        <taxon>Trypetheliales</taxon>
        <taxon>Trypetheliaceae</taxon>
        <taxon>Viridothelium</taxon>
    </lineage>
</organism>
<reference evidence="1" key="1">
    <citation type="journal article" date="2020" name="Stud. Mycol.">
        <title>101 Dothideomycetes genomes: a test case for predicting lifestyles and emergence of pathogens.</title>
        <authorList>
            <person name="Haridas S."/>
            <person name="Albert R."/>
            <person name="Binder M."/>
            <person name="Bloem J."/>
            <person name="Labutti K."/>
            <person name="Salamov A."/>
            <person name="Andreopoulos B."/>
            <person name="Baker S."/>
            <person name="Barry K."/>
            <person name="Bills G."/>
            <person name="Bluhm B."/>
            <person name="Cannon C."/>
            <person name="Castanera R."/>
            <person name="Culley D."/>
            <person name="Daum C."/>
            <person name="Ezra D."/>
            <person name="Gonzalez J."/>
            <person name="Henrissat B."/>
            <person name="Kuo A."/>
            <person name="Liang C."/>
            <person name="Lipzen A."/>
            <person name="Lutzoni F."/>
            <person name="Magnuson J."/>
            <person name="Mondo S."/>
            <person name="Nolan M."/>
            <person name="Ohm R."/>
            <person name="Pangilinan J."/>
            <person name="Park H.-J."/>
            <person name="Ramirez L."/>
            <person name="Alfaro M."/>
            <person name="Sun H."/>
            <person name="Tritt A."/>
            <person name="Yoshinaga Y."/>
            <person name="Zwiers L.-H."/>
            <person name="Turgeon B."/>
            <person name="Goodwin S."/>
            <person name="Spatafora J."/>
            <person name="Crous P."/>
            <person name="Grigoriev I."/>
        </authorList>
    </citation>
    <scope>NUCLEOTIDE SEQUENCE</scope>
    <source>
        <strain evidence="1">Tuck. ex Michener</strain>
    </source>
</reference>
<dbReference type="PANTHER" id="PTHR46082:SF11">
    <property type="entry name" value="AAA+ ATPASE DOMAIN-CONTAINING PROTEIN-RELATED"/>
    <property type="match status" value="1"/>
</dbReference>
<proteinExistence type="predicted"/>
<keyword evidence="2" id="KW-1185">Reference proteome</keyword>
<dbReference type="EMBL" id="ML991802">
    <property type="protein sequence ID" value="KAF2234028.1"/>
    <property type="molecule type" value="Genomic_DNA"/>
</dbReference>
<accession>A0A6A6H844</accession>
<dbReference type="Gene3D" id="3.40.50.300">
    <property type="entry name" value="P-loop containing nucleotide triphosphate hydrolases"/>
    <property type="match status" value="1"/>
</dbReference>
<dbReference type="Proteomes" id="UP000800092">
    <property type="component" value="Unassembled WGS sequence"/>
</dbReference>
<dbReference type="InterPro" id="IPR053137">
    <property type="entry name" value="NLR-like"/>
</dbReference>
<evidence type="ECO:0000313" key="1">
    <source>
        <dbReference type="EMBL" id="KAF2234028.1"/>
    </source>
</evidence>
<evidence type="ECO:0000313" key="2">
    <source>
        <dbReference type="Proteomes" id="UP000800092"/>
    </source>
</evidence>
<dbReference type="SUPFAM" id="SSF52540">
    <property type="entry name" value="P-loop containing nucleoside triphosphate hydrolases"/>
    <property type="match status" value="1"/>
</dbReference>
<dbReference type="InterPro" id="IPR027417">
    <property type="entry name" value="P-loop_NTPase"/>
</dbReference>
<dbReference type="PANTHER" id="PTHR46082">
    <property type="entry name" value="ATP/GTP-BINDING PROTEIN-RELATED"/>
    <property type="match status" value="1"/>
</dbReference>
<sequence>MGANLRGAFDAANAVAALGSNNKYFDIPQSVSSIFTGQESLLDELASFMFCSIPEIPASKHEFRHAQKRFVIYGLGGSGKTQFCCKFAQDNRQRFWGVFWIDGSSEIRAEQTFSWIAKTAGREPNDRAAKKLESFFPEGERGHILITTRNPLHKIHGTIGEGFFNFGQWDPVAARALLLKASNEPQLWGPSVLDLATKITKALGYLPLAVIVAGRTILKGLCTLRDYLNFYESNWKRVRQRAHRRKSDSSVQIEADPQFTIYVSCDVMYQSLQNEHSQAASDAIELLNVFSFLHRESISVKLLLQGATNPKVEQEHGKKTHRRPPKTWQEWFEPALLMLYQMLKPEPPRPILLDVLRVIEGTDEVFDVYRLREALAELSQRSLIMYRAEKDSYSIHPIVHTWVRERPEMKTADQAIWCRAAATIISQSILLPPLATSAADDDFRRELLPHLLSIRTYEQEIRHQFDRNKAERRRVVPFFQPTPSMNRAAALSMAKYSLVFTQCGLFEDALKVQLAAYEFLHGLLGPGHISSIRIMLALAGTYGHLGQGTQAADLQEEALKNSTESLGNAHPDTLRIMDSLGVSRWMQARFEEATNLHGTAIDGLTLALGSAHEDTLRAKDHLGRVESKYLRHERARELHACAAEGLKATLGEEHLDTLIAMENLAMTYLELGNPSNLALAQIIEEKVLAARTAKLGGEHFYTLWSTLNLARIRASRGDVAEAEAAIRAGLLIAYRNLGADHIGVLNGRTYLGWVQHLAGQTRTAIDELRDVIARQAKLPTAIRGTHPDRSMAMFILADCYQTVGRFDDGIALCAEAIKGIRDIGGQHHPFIGKLEEKVRDLSRERERVLTSVRLPYRGHN</sequence>
<dbReference type="AlphaFoldDB" id="A0A6A6H844"/>
<dbReference type="InterPro" id="IPR011990">
    <property type="entry name" value="TPR-like_helical_dom_sf"/>
</dbReference>
<protein>
    <recommendedName>
        <fullName evidence="3">TPR-like protein</fullName>
    </recommendedName>
</protein>
<evidence type="ECO:0008006" key="3">
    <source>
        <dbReference type="Google" id="ProtNLM"/>
    </source>
</evidence>
<dbReference type="Pfam" id="PF13424">
    <property type="entry name" value="TPR_12"/>
    <property type="match status" value="2"/>
</dbReference>
<dbReference type="OrthoDB" id="5086500at2759"/>